<dbReference type="EMBL" id="VBOT01000130">
    <property type="protein sequence ID" value="TMQ48971.1"/>
    <property type="molecule type" value="Genomic_DNA"/>
</dbReference>
<evidence type="ECO:0000256" key="8">
    <source>
        <dbReference type="ARBA" id="ARBA00048779"/>
    </source>
</evidence>
<feature type="binding site" evidence="9">
    <location>
        <position position="257"/>
    </location>
    <ligand>
        <name>substrate</name>
    </ligand>
</feature>
<feature type="binding site" evidence="10">
    <location>
        <position position="126"/>
    </location>
    <ligand>
        <name>FAD</name>
        <dbReference type="ChEBI" id="CHEBI:57692"/>
    </ligand>
</feature>
<dbReference type="GO" id="GO:0004657">
    <property type="term" value="F:proline dehydrogenase activity"/>
    <property type="evidence" value="ECO:0007669"/>
    <property type="project" value="UniProtKB-EC"/>
</dbReference>
<comment type="catalytic activity">
    <reaction evidence="8">
        <text>L-proline + a quinone = (S)-1-pyrroline-5-carboxylate + a quinol + H(+)</text>
        <dbReference type="Rhea" id="RHEA:23784"/>
        <dbReference type="ChEBI" id="CHEBI:15378"/>
        <dbReference type="ChEBI" id="CHEBI:17388"/>
        <dbReference type="ChEBI" id="CHEBI:24646"/>
        <dbReference type="ChEBI" id="CHEBI:60039"/>
        <dbReference type="ChEBI" id="CHEBI:132124"/>
        <dbReference type="EC" id="1.5.5.2"/>
    </reaction>
</comment>
<comment type="pathway">
    <text evidence="1">Amino-acid degradation; L-proline degradation into L-glutamate; L-glutamate from L-proline: step 1/2.</text>
</comment>
<feature type="binding site" evidence="10">
    <location>
        <position position="98"/>
    </location>
    <ligand>
        <name>FAD</name>
        <dbReference type="ChEBI" id="CHEBI:57692"/>
    </ligand>
</feature>
<dbReference type="SUPFAM" id="SSF51730">
    <property type="entry name" value="FAD-linked oxidoreductase"/>
    <property type="match status" value="1"/>
</dbReference>
<dbReference type="AlphaFoldDB" id="A0A538SC69"/>
<dbReference type="InterPro" id="IPR015659">
    <property type="entry name" value="Proline_oxidase"/>
</dbReference>
<evidence type="ECO:0000256" key="6">
    <source>
        <dbReference type="ARBA" id="ARBA00023002"/>
    </source>
</evidence>
<dbReference type="UniPathway" id="UPA00261">
    <property type="reaction ID" value="UER00373"/>
</dbReference>
<dbReference type="Gene3D" id="3.20.20.220">
    <property type="match status" value="1"/>
</dbReference>
<keyword evidence="5 10" id="KW-0274">FAD</keyword>
<dbReference type="GO" id="GO:0010133">
    <property type="term" value="P:L-proline catabolic process to L-glutamate"/>
    <property type="evidence" value="ECO:0007669"/>
    <property type="project" value="UniProtKB-UniPathway"/>
</dbReference>
<evidence type="ECO:0000256" key="3">
    <source>
        <dbReference type="ARBA" id="ARBA00022630"/>
    </source>
</evidence>
<accession>A0A538SC69</accession>
<evidence type="ECO:0000313" key="13">
    <source>
        <dbReference type="Proteomes" id="UP000320184"/>
    </source>
</evidence>
<evidence type="ECO:0000256" key="7">
    <source>
        <dbReference type="ARBA" id="ARBA00023062"/>
    </source>
</evidence>
<dbReference type="GO" id="GO:0000166">
    <property type="term" value="F:nucleotide binding"/>
    <property type="evidence" value="ECO:0007669"/>
    <property type="project" value="UniProtKB-KW"/>
</dbReference>
<dbReference type="PANTHER" id="PTHR13914:SF0">
    <property type="entry name" value="PROLINE DEHYDROGENASE 1, MITOCHONDRIAL"/>
    <property type="match status" value="1"/>
</dbReference>
<dbReference type="PANTHER" id="PTHR13914">
    <property type="entry name" value="PROLINE OXIDASE"/>
    <property type="match status" value="1"/>
</dbReference>
<evidence type="ECO:0000259" key="11">
    <source>
        <dbReference type="Pfam" id="PF01619"/>
    </source>
</evidence>
<evidence type="ECO:0000256" key="5">
    <source>
        <dbReference type="ARBA" id="ARBA00022827"/>
    </source>
</evidence>
<keyword evidence="4 10" id="KW-0547">Nucleotide-binding</keyword>
<feature type="binding site" evidence="9">
    <location>
        <position position="63"/>
    </location>
    <ligand>
        <name>substrate</name>
    </ligand>
</feature>
<proteinExistence type="predicted"/>
<feature type="binding site" evidence="9">
    <location>
        <position position="256"/>
    </location>
    <ligand>
        <name>substrate</name>
    </ligand>
</feature>
<name>A0A538SC69_UNCEI</name>
<evidence type="ECO:0000256" key="4">
    <source>
        <dbReference type="ARBA" id="ARBA00022741"/>
    </source>
</evidence>
<evidence type="ECO:0000256" key="2">
    <source>
        <dbReference type="ARBA" id="ARBA00012695"/>
    </source>
</evidence>
<reference evidence="12 13" key="1">
    <citation type="journal article" date="2019" name="Nat. Microbiol.">
        <title>Mediterranean grassland soil C-N compound turnover is dependent on rainfall and depth, and is mediated by genomically divergent microorganisms.</title>
        <authorList>
            <person name="Diamond S."/>
            <person name="Andeer P.F."/>
            <person name="Li Z."/>
            <person name="Crits-Christoph A."/>
            <person name="Burstein D."/>
            <person name="Anantharaman K."/>
            <person name="Lane K.R."/>
            <person name="Thomas B.C."/>
            <person name="Pan C."/>
            <person name="Northen T.R."/>
            <person name="Banfield J.F."/>
        </authorList>
    </citation>
    <scope>NUCLEOTIDE SEQUENCE [LARGE SCALE GENOMIC DNA]</scope>
    <source>
        <strain evidence="12">WS_3</strain>
    </source>
</reference>
<organism evidence="12 13">
    <name type="scientific">Eiseniibacteriota bacterium</name>
    <dbReference type="NCBI Taxonomy" id="2212470"/>
    <lineage>
        <taxon>Bacteria</taxon>
        <taxon>Candidatus Eiseniibacteriota</taxon>
    </lineage>
</organism>
<keyword evidence="7" id="KW-0642">Proline metabolism</keyword>
<feature type="binding site" evidence="10">
    <location>
        <begin position="194"/>
        <end position="195"/>
    </location>
    <ligand>
        <name>FAD</name>
        <dbReference type="ChEBI" id="CHEBI:57692"/>
    </ligand>
</feature>
<evidence type="ECO:0000256" key="1">
    <source>
        <dbReference type="ARBA" id="ARBA00004739"/>
    </source>
</evidence>
<evidence type="ECO:0000256" key="10">
    <source>
        <dbReference type="PIRSR" id="PIRSR000196-2"/>
    </source>
</evidence>
<dbReference type="InterPro" id="IPR002872">
    <property type="entry name" value="Proline_DH_dom"/>
</dbReference>
<dbReference type="Proteomes" id="UP000320184">
    <property type="component" value="Unassembled WGS sequence"/>
</dbReference>
<gene>
    <name evidence="12" type="ORF">E6K73_10835</name>
</gene>
<keyword evidence="6" id="KW-0560">Oxidoreductase</keyword>
<feature type="binding site" evidence="10">
    <location>
        <begin position="150"/>
        <end position="152"/>
    </location>
    <ligand>
        <name>FAD</name>
        <dbReference type="ChEBI" id="CHEBI:57692"/>
    </ligand>
</feature>
<dbReference type="InterPro" id="IPR008219">
    <property type="entry name" value="PRODH_bac_arc"/>
</dbReference>
<dbReference type="PIRSF" id="PIRSF000196">
    <property type="entry name" value="Pro_dehydrog"/>
    <property type="match status" value="1"/>
</dbReference>
<sequence length="275" mass="30701">PGESLEDALAAAGVLRDRGLTTILTQLGENVTDASEAETVTVHYLQVLERVRAAGLDAEVSVKLTQLGLDAGRELACRNLGRIAHRAQELGNRVFVDMESSAYTEATVDIFRGVRERHENVGLCLQAYLRRTAADIVDLLRLGPLIRLVKGAYREPAEIALQSRSEVDRSFLELATRLLDEPARRTGARLVLGTHDLPLLARVQAAAEARGASRQSFEIAMLYGIQREAQERLAREGFRVRVLISYGAHWFPWYMRRLAERPGNMLFVFRNYFGG</sequence>
<dbReference type="InterPro" id="IPR029041">
    <property type="entry name" value="FAD-linked_oxidoreductase-like"/>
</dbReference>
<comment type="caution">
    <text evidence="12">The sequence shown here is derived from an EMBL/GenBank/DDBJ whole genome shotgun (WGS) entry which is preliminary data.</text>
</comment>
<keyword evidence="3" id="KW-0285">Flavoprotein</keyword>
<evidence type="ECO:0000256" key="9">
    <source>
        <dbReference type="PIRSR" id="PIRSR000196-1"/>
    </source>
</evidence>
<evidence type="ECO:0000313" key="12">
    <source>
        <dbReference type="EMBL" id="TMQ48971.1"/>
    </source>
</evidence>
<dbReference type="Pfam" id="PF01619">
    <property type="entry name" value="Pro_dh"/>
    <property type="match status" value="1"/>
</dbReference>
<comment type="cofactor">
    <cofactor evidence="10">
        <name>FAD</name>
        <dbReference type="ChEBI" id="CHEBI:57692"/>
    </cofactor>
    <text evidence="10">Binds 1 FAD per subunit.</text>
</comment>
<protein>
    <recommendedName>
        <fullName evidence="2">proline dehydrogenase</fullName>
        <ecNumber evidence="2">1.5.5.2</ecNumber>
    </recommendedName>
</protein>
<dbReference type="EC" id="1.5.5.2" evidence="2"/>
<feature type="non-terminal residue" evidence="12">
    <location>
        <position position="1"/>
    </location>
</feature>
<feature type="domain" description="Proline dehydrogenase" evidence="11">
    <location>
        <begin position="11"/>
        <end position="266"/>
    </location>
</feature>